<dbReference type="InterPro" id="IPR002347">
    <property type="entry name" value="SDR_fam"/>
</dbReference>
<dbReference type="PRINTS" id="PR00080">
    <property type="entry name" value="SDRFAMILY"/>
</dbReference>
<dbReference type="AlphaFoldDB" id="A0A4Q1KG54"/>
<comment type="similarity">
    <text evidence="1">Belongs to the short-chain dehydrogenases/reductases (SDR) family.</text>
</comment>
<dbReference type="GO" id="GO:0048038">
    <property type="term" value="F:quinone binding"/>
    <property type="evidence" value="ECO:0007669"/>
    <property type="project" value="TreeGrafter"/>
</dbReference>
<dbReference type="InterPro" id="IPR036291">
    <property type="entry name" value="NAD(P)-bd_dom_sf"/>
</dbReference>
<dbReference type="GO" id="GO:0016616">
    <property type="term" value="F:oxidoreductase activity, acting on the CH-OH group of donors, NAD or NADP as acceptor"/>
    <property type="evidence" value="ECO:0007669"/>
    <property type="project" value="TreeGrafter"/>
</dbReference>
<evidence type="ECO:0000313" key="4">
    <source>
        <dbReference type="Proteomes" id="UP000290958"/>
    </source>
</evidence>
<dbReference type="EMBL" id="SBKP01000023">
    <property type="protein sequence ID" value="RXR25180.1"/>
    <property type="molecule type" value="Genomic_DNA"/>
</dbReference>
<dbReference type="PANTHER" id="PTHR42760">
    <property type="entry name" value="SHORT-CHAIN DEHYDROGENASES/REDUCTASES FAMILY MEMBER"/>
    <property type="match status" value="1"/>
</dbReference>
<keyword evidence="2" id="KW-0560">Oxidoreductase</keyword>
<dbReference type="Pfam" id="PF13561">
    <property type="entry name" value="adh_short_C2"/>
    <property type="match status" value="1"/>
</dbReference>
<evidence type="ECO:0000313" key="3">
    <source>
        <dbReference type="EMBL" id="RXR25180.1"/>
    </source>
</evidence>
<dbReference type="Proteomes" id="UP000290958">
    <property type="component" value="Unassembled WGS sequence"/>
</dbReference>
<reference evidence="4" key="1">
    <citation type="submission" date="2019-01" db="EMBL/GenBank/DDBJ databases">
        <title>Cytophagaceae bacterium strain CAR-16.</title>
        <authorList>
            <person name="Chen W.-M."/>
        </authorList>
    </citation>
    <scope>NUCLEOTIDE SEQUENCE [LARGE SCALE GENOMIC DNA]</scope>
    <source>
        <strain evidence="4">CHR27</strain>
    </source>
</reference>
<dbReference type="Gene3D" id="3.40.50.720">
    <property type="entry name" value="NAD(P)-binding Rossmann-like Domain"/>
    <property type="match status" value="1"/>
</dbReference>
<keyword evidence="4" id="KW-1185">Reference proteome</keyword>
<dbReference type="CDD" id="cd05233">
    <property type="entry name" value="SDR_c"/>
    <property type="match status" value="1"/>
</dbReference>
<gene>
    <name evidence="3" type="ORF">EQG66_14615</name>
</gene>
<dbReference type="OrthoDB" id="286404at2"/>
<sequence length="163" mass="17546">MIVNNAGIVPHEALADVTVADWRRTMAINVESVMLMCRSFFPSMAERKYGRVVNLSSDQLGLTLGGFATYMATKAAIIGLTRALANEFGEQGITVNCIAPGLTKTARTEIYGPLFDELAKTQAIKRHEVPEDLVGAMSFLTSDDSSFITGQTLIVDGGLMNAI</sequence>
<accession>A0A4Q1KG54</accession>
<organism evidence="3 4">
    <name type="scientific">Sphingobium fluviale</name>
    <dbReference type="NCBI Taxonomy" id="2506423"/>
    <lineage>
        <taxon>Bacteria</taxon>
        <taxon>Pseudomonadati</taxon>
        <taxon>Pseudomonadota</taxon>
        <taxon>Alphaproteobacteria</taxon>
        <taxon>Sphingomonadales</taxon>
        <taxon>Sphingomonadaceae</taxon>
        <taxon>Sphingobium</taxon>
    </lineage>
</organism>
<comment type="caution">
    <text evidence="3">The sequence shown here is derived from an EMBL/GenBank/DDBJ whole genome shotgun (WGS) entry which is preliminary data.</text>
</comment>
<evidence type="ECO:0000256" key="1">
    <source>
        <dbReference type="ARBA" id="ARBA00006484"/>
    </source>
</evidence>
<proteinExistence type="inferred from homology"/>
<dbReference type="GO" id="GO:0006633">
    <property type="term" value="P:fatty acid biosynthetic process"/>
    <property type="evidence" value="ECO:0007669"/>
    <property type="project" value="TreeGrafter"/>
</dbReference>
<name>A0A4Q1KG54_9SPHN</name>
<dbReference type="PANTHER" id="PTHR42760:SF133">
    <property type="entry name" value="3-OXOACYL-[ACYL-CARRIER-PROTEIN] REDUCTASE"/>
    <property type="match status" value="1"/>
</dbReference>
<evidence type="ECO:0000256" key="2">
    <source>
        <dbReference type="ARBA" id="ARBA00023002"/>
    </source>
</evidence>
<dbReference type="PRINTS" id="PR00081">
    <property type="entry name" value="GDHRDH"/>
</dbReference>
<dbReference type="SUPFAM" id="SSF51735">
    <property type="entry name" value="NAD(P)-binding Rossmann-fold domains"/>
    <property type="match status" value="1"/>
</dbReference>
<protein>
    <submittedName>
        <fullName evidence="3">SDR family oxidoreductase</fullName>
    </submittedName>
</protein>